<dbReference type="InterPro" id="IPR036047">
    <property type="entry name" value="F-box-like_dom_sf"/>
</dbReference>
<name>A0A371D049_9APHY</name>
<dbReference type="AlphaFoldDB" id="A0A371D049"/>
<feature type="domain" description="F-box" evidence="1">
    <location>
        <begin position="62"/>
        <end position="120"/>
    </location>
</feature>
<dbReference type="EMBL" id="KZ857432">
    <property type="protein sequence ID" value="RDX45902.1"/>
    <property type="molecule type" value="Genomic_DNA"/>
</dbReference>
<protein>
    <recommendedName>
        <fullName evidence="1">F-box domain-containing protein</fullName>
    </recommendedName>
</protein>
<sequence>MARIRSMATSDTTSKVGELTGAVFIGDSAERLGRNERRVALLEKQRLLEEDLVEVKRRLNRETPVNELPEELLAEVFYHLGYHSAPVAEASDARDFSVVRTVCHQWDALISTTSRFWRAIRVRRSARWLTLCLSRSRNTPISLSFGSYGTLNYPSDDCLLSEVLIPHMPRVHFLQILHFNNKWAGLLNTLDQFMPALRELWLQQENDWENTTTPCVLRTTLPHLHSLSIVGPVDIQGIDQCRELRELTLERIPDTSAFIVLLAANRSLRNVTVIDCSRTKKFPSIAMSATHHGTVILPGLRKLQLETSSHALTTEILRRFCFPSATDVEITLKASGDSSVWEYGPQLLHAVLLPEAPSFDAIFPMFGQTNNLDLTSDHEKTSLLATGPQHRITMNIRELHVGSSKLPFALSDIIRVLPGLPVSFLSISVAYEEDHASPAAALWEALFAAAPHLKTLIFWKSHGGCRYLWRGLLNASITAANTGSLCCPSLSKLFVEDDLRLCPLYDLLGVLPTMVETLHYRNERGLRLDSLFFWLAGDRRSPEGLEVETEYRQVLGNLVDKLLFFP</sequence>
<dbReference type="SUPFAM" id="SSF52047">
    <property type="entry name" value="RNI-like"/>
    <property type="match status" value="1"/>
</dbReference>
<dbReference type="InterPro" id="IPR001810">
    <property type="entry name" value="F-box_dom"/>
</dbReference>
<dbReference type="InterPro" id="IPR032675">
    <property type="entry name" value="LRR_dom_sf"/>
</dbReference>
<dbReference type="PANTHER" id="PTHR38926:SF73">
    <property type="entry name" value="F-BOX DOMAIN-CONTAINING PROTEIN"/>
    <property type="match status" value="1"/>
</dbReference>
<accession>A0A371D049</accession>
<dbReference type="OrthoDB" id="2753427at2759"/>
<dbReference type="Proteomes" id="UP000256964">
    <property type="component" value="Unassembled WGS sequence"/>
</dbReference>
<dbReference type="PROSITE" id="PS50181">
    <property type="entry name" value="FBOX"/>
    <property type="match status" value="1"/>
</dbReference>
<dbReference type="Gene3D" id="3.80.10.10">
    <property type="entry name" value="Ribonuclease Inhibitor"/>
    <property type="match status" value="1"/>
</dbReference>
<keyword evidence="3" id="KW-1185">Reference proteome</keyword>
<evidence type="ECO:0000259" key="1">
    <source>
        <dbReference type="PROSITE" id="PS50181"/>
    </source>
</evidence>
<evidence type="ECO:0000313" key="2">
    <source>
        <dbReference type="EMBL" id="RDX45902.1"/>
    </source>
</evidence>
<reference evidence="2 3" key="1">
    <citation type="journal article" date="2018" name="Biotechnol. Biofuels">
        <title>Integrative visual omics of the white-rot fungus Polyporus brumalis exposes the biotechnological potential of its oxidative enzymes for delignifying raw plant biomass.</title>
        <authorList>
            <person name="Miyauchi S."/>
            <person name="Rancon A."/>
            <person name="Drula E."/>
            <person name="Hage H."/>
            <person name="Chaduli D."/>
            <person name="Favel A."/>
            <person name="Grisel S."/>
            <person name="Henrissat B."/>
            <person name="Herpoel-Gimbert I."/>
            <person name="Ruiz-Duenas F.J."/>
            <person name="Chevret D."/>
            <person name="Hainaut M."/>
            <person name="Lin J."/>
            <person name="Wang M."/>
            <person name="Pangilinan J."/>
            <person name="Lipzen A."/>
            <person name="Lesage-Meessen L."/>
            <person name="Navarro D."/>
            <person name="Riley R."/>
            <person name="Grigoriev I.V."/>
            <person name="Zhou S."/>
            <person name="Raouche S."/>
            <person name="Rosso M.N."/>
        </authorList>
    </citation>
    <scope>NUCLEOTIDE SEQUENCE [LARGE SCALE GENOMIC DNA]</scope>
    <source>
        <strain evidence="2 3">BRFM 1820</strain>
    </source>
</reference>
<dbReference type="STRING" id="139420.A0A371D049"/>
<dbReference type="Gene3D" id="1.20.1280.50">
    <property type="match status" value="1"/>
</dbReference>
<proteinExistence type="predicted"/>
<dbReference type="SUPFAM" id="SSF81383">
    <property type="entry name" value="F-box domain"/>
    <property type="match status" value="1"/>
</dbReference>
<organism evidence="2 3">
    <name type="scientific">Lentinus brumalis</name>
    <dbReference type="NCBI Taxonomy" id="2498619"/>
    <lineage>
        <taxon>Eukaryota</taxon>
        <taxon>Fungi</taxon>
        <taxon>Dikarya</taxon>
        <taxon>Basidiomycota</taxon>
        <taxon>Agaricomycotina</taxon>
        <taxon>Agaricomycetes</taxon>
        <taxon>Polyporales</taxon>
        <taxon>Polyporaceae</taxon>
        <taxon>Lentinus</taxon>
    </lineage>
</organism>
<dbReference type="PANTHER" id="PTHR38926">
    <property type="entry name" value="F-BOX DOMAIN CONTAINING PROTEIN, EXPRESSED"/>
    <property type="match status" value="1"/>
</dbReference>
<evidence type="ECO:0000313" key="3">
    <source>
        <dbReference type="Proteomes" id="UP000256964"/>
    </source>
</evidence>
<gene>
    <name evidence="2" type="ORF">OH76DRAFT_1473674</name>
</gene>